<proteinExistence type="predicted"/>
<accession>A0A3G3M5W3</accession>
<dbReference type="Proteomes" id="UP000281181">
    <property type="component" value="Segment"/>
</dbReference>
<sequence length="79" mass="9327">MSEKWIVDEDHDWSRDSESGSIELTSDTEYEKYMRSYRESQKKKEEFKTLQNDVSGLKSEMSDIKSLLLTLVQNQEKTS</sequence>
<feature type="compositionally biased region" description="Basic and acidic residues" evidence="1">
    <location>
        <begin position="1"/>
        <end position="18"/>
    </location>
</feature>
<keyword evidence="3" id="KW-1185">Reference proteome</keyword>
<evidence type="ECO:0000313" key="2">
    <source>
        <dbReference type="EMBL" id="AYR01833.1"/>
    </source>
</evidence>
<evidence type="ECO:0000256" key="1">
    <source>
        <dbReference type="SAM" id="MobiDB-lite"/>
    </source>
</evidence>
<organism evidence="2 3">
    <name type="scientific">Synechococcus phage S-P4</name>
    <dbReference type="NCBI Taxonomy" id="2484640"/>
    <lineage>
        <taxon>Viruses</taxon>
        <taxon>Duplodnaviria</taxon>
        <taxon>Heunggongvirae</taxon>
        <taxon>Uroviricota</taxon>
        <taxon>Caudoviricetes</taxon>
        <taxon>Pantevenvirales</taxon>
        <taxon>Kyanoviridae</taxon>
        <taxon>Leucotheavirus</taxon>
        <taxon>Leucotheavirus sp4</taxon>
    </lineage>
</organism>
<dbReference type="RefSeq" id="YP_009816018.1">
    <property type="nucleotide sequence ID" value="NC_048102.1"/>
</dbReference>
<dbReference type="KEGG" id="vg:55007252"/>
<dbReference type="EMBL" id="MH920639">
    <property type="protein sequence ID" value="AYR01833.1"/>
    <property type="molecule type" value="Genomic_DNA"/>
</dbReference>
<protein>
    <submittedName>
        <fullName evidence="2">Uncharacterized protein</fullName>
    </submittedName>
</protein>
<feature type="region of interest" description="Disordered" evidence="1">
    <location>
        <begin position="1"/>
        <end position="21"/>
    </location>
</feature>
<name>A0A3G3M5W3_9CAUD</name>
<dbReference type="GeneID" id="55007252"/>
<evidence type="ECO:0000313" key="3">
    <source>
        <dbReference type="Proteomes" id="UP000281181"/>
    </source>
</evidence>
<reference evidence="2 3" key="1">
    <citation type="submission" date="2018-09" db="EMBL/GenBank/DDBJ databases">
        <authorList>
            <person name="You S."/>
        </authorList>
    </citation>
    <scope>NUCLEOTIDE SEQUENCE [LARGE SCALE GENOMIC DNA]</scope>
</reference>